<protein>
    <submittedName>
        <fullName evidence="2">Uncharacterized protein</fullName>
    </submittedName>
</protein>
<evidence type="ECO:0000313" key="3">
    <source>
        <dbReference type="Proteomes" id="UP000572268"/>
    </source>
</evidence>
<organism evidence="2 3">
    <name type="scientific">Perkinsus olseni</name>
    <name type="common">Perkinsus atlanticus</name>
    <dbReference type="NCBI Taxonomy" id="32597"/>
    <lineage>
        <taxon>Eukaryota</taxon>
        <taxon>Sar</taxon>
        <taxon>Alveolata</taxon>
        <taxon>Perkinsozoa</taxon>
        <taxon>Perkinsea</taxon>
        <taxon>Perkinsida</taxon>
        <taxon>Perkinsidae</taxon>
        <taxon>Perkinsus</taxon>
    </lineage>
</organism>
<proteinExistence type="predicted"/>
<reference evidence="2 3" key="1">
    <citation type="submission" date="2020-04" db="EMBL/GenBank/DDBJ databases">
        <title>Perkinsus olseni comparative genomics.</title>
        <authorList>
            <person name="Bogema D.R."/>
        </authorList>
    </citation>
    <scope>NUCLEOTIDE SEQUENCE [LARGE SCALE GENOMIC DNA]</scope>
    <source>
        <strain evidence="2">ATCC PRA-31</strain>
    </source>
</reference>
<dbReference type="EMBL" id="JABANN010000228">
    <property type="protein sequence ID" value="KAF4665585.1"/>
    <property type="molecule type" value="Genomic_DNA"/>
</dbReference>
<evidence type="ECO:0000313" key="2">
    <source>
        <dbReference type="EMBL" id="KAF4665585.1"/>
    </source>
</evidence>
<feature type="region of interest" description="Disordered" evidence="1">
    <location>
        <begin position="92"/>
        <end position="126"/>
    </location>
</feature>
<evidence type="ECO:0000256" key="1">
    <source>
        <dbReference type="SAM" id="MobiDB-lite"/>
    </source>
</evidence>
<accession>A0A7J6M295</accession>
<sequence>MKLDATLAHGDGTNFTEAEAFFFEIPTRGDPRYGVMLTSKGEPTVLFDTDARPSSHAEHRYHPSTRYPSQYRRIRGYDELEHTVESRARAYGLADTPPSYEDAIRSDRMRTSSGQHALRRGKRNSV</sequence>
<feature type="compositionally biased region" description="Basic and acidic residues" evidence="1">
    <location>
        <begin position="49"/>
        <end position="61"/>
    </location>
</feature>
<dbReference type="Proteomes" id="UP000572268">
    <property type="component" value="Unassembled WGS sequence"/>
</dbReference>
<feature type="region of interest" description="Disordered" evidence="1">
    <location>
        <begin position="46"/>
        <end position="65"/>
    </location>
</feature>
<name>A0A7J6M295_PEROL</name>
<feature type="compositionally biased region" description="Basic residues" evidence="1">
    <location>
        <begin position="117"/>
        <end position="126"/>
    </location>
</feature>
<comment type="caution">
    <text evidence="2">The sequence shown here is derived from an EMBL/GenBank/DDBJ whole genome shotgun (WGS) entry which is preliminary data.</text>
</comment>
<dbReference type="AlphaFoldDB" id="A0A7J6M295"/>
<gene>
    <name evidence="2" type="ORF">FOL46_003575</name>
</gene>